<dbReference type="SMART" id="SM00388">
    <property type="entry name" value="HisKA"/>
    <property type="match status" value="1"/>
</dbReference>
<dbReference type="AlphaFoldDB" id="A0A2S5TIT2"/>
<evidence type="ECO:0000256" key="2">
    <source>
        <dbReference type="ARBA" id="ARBA00012438"/>
    </source>
</evidence>
<organism evidence="11 12">
    <name type="scientific">Solimonas fluminis</name>
    <dbReference type="NCBI Taxonomy" id="2086571"/>
    <lineage>
        <taxon>Bacteria</taxon>
        <taxon>Pseudomonadati</taxon>
        <taxon>Pseudomonadota</taxon>
        <taxon>Gammaproteobacteria</taxon>
        <taxon>Nevskiales</taxon>
        <taxon>Nevskiaceae</taxon>
        <taxon>Solimonas</taxon>
    </lineage>
</organism>
<dbReference type="FunFam" id="3.30.565.10:FF:000010">
    <property type="entry name" value="Sensor histidine kinase RcsC"/>
    <property type="match status" value="1"/>
</dbReference>
<dbReference type="PANTHER" id="PTHR43047:SF64">
    <property type="entry name" value="HISTIDINE KINASE CONTAINING CHEY-HOMOLOGOUS RECEIVER DOMAIN AND PAS DOMAIN-RELATED"/>
    <property type="match status" value="1"/>
</dbReference>
<proteinExistence type="predicted"/>
<feature type="transmembrane region" description="Helical" evidence="8">
    <location>
        <begin position="20"/>
        <end position="44"/>
    </location>
</feature>
<keyword evidence="3 7" id="KW-0597">Phosphoprotein</keyword>
<dbReference type="Proteomes" id="UP000238220">
    <property type="component" value="Unassembled WGS sequence"/>
</dbReference>
<dbReference type="PANTHER" id="PTHR43047">
    <property type="entry name" value="TWO-COMPONENT HISTIDINE PROTEIN KINASE"/>
    <property type="match status" value="1"/>
</dbReference>
<reference evidence="11 12" key="1">
    <citation type="submission" date="2018-02" db="EMBL/GenBank/DDBJ databases">
        <title>Genome sequencing of Solimonas sp. HR-BB.</title>
        <authorList>
            <person name="Lee Y."/>
            <person name="Jeon C.O."/>
        </authorList>
    </citation>
    <scope>NUCLEOTIDE SEQUENCE [LARGE SCALE GENOMIC DNA]</scope>
    <source>
        <strain evidence="11 12">HR-BB</strain>
    </source>
</reference>
<keyword evidence="8" id="KW-0472">Membrane</keyword>
<dbReference type="OrthoDB" id="9797243at2"/>
<dbReference type="SUPFAM" id="SSF47384">
    <property type="entry name" value="Homodimeric domain of signal transducing histidine kinase"/>
    <property type="match status" value="1"/>
</dbReference>
<evidence type="ECO:0000256" key="8">
    <source>
        <dbReference type="SAM" id="Phobius"/>
    </source>
</evidence>
<evidence type="ECO:0000256" key="5">
    <source>
        <dbReference type="ARBA" id="ARBA00022777"/>
    </source>
</evidence>
<keyword evidence="8" id="KW-0812">Transmembrane</keyword>
<dbReference type="PROSITE" id="PS50109">
    <property type="entry name" value="HIS_KIN"/>
    <property type="match status" value="1"/>
</dbReference>
<dbReference type="CDD" id="cd17546">
    <property type="entry name" value="REC_hyHK_CKI1_RcsC-like"/>
    <property type="match status" value="1"/>
</dbReference>
<evidence type="ECO:0000256" key="6">
    <source>
        <dbReference type="ARBA" id="ARBA00023012"/>
    </source>
</evidence>
<dbReference type="SMART" id="SM00448">
    <property type="entry name" value="REC"/>
    <property type="match status" value="1"/>
</dbReference>
<dbReference type="Pfam" id="PF00072">
    <property type="entry name" value="Response_reg"/>
    <property type="match status" value="1"/>
</dbReference>
<keyword evidence="5" id="KW-0418">Kinase</keyword>
<gene>
    <name evidence="11" type="ORF">C3942_04245</name>
</gene>
<dbReference type="RefSeq" id="WP_104229121.1">
    <property type="nucleotide sequence ID" value="NZ_PSNW01000002.1"/>
</dbReference>
<keyword evidence="12" id="KW-1185">Reference proteome</keyword>
<evidence type="ECO:0000259" key="10">
    <source>
        <dbReference type="PROSITE" id="PS50110"/>
    </source>
</evidence>
<dbReference type="InterPro" id="IPR004358">
    <property type="entry name" value="Sig_transdc_His_kin-like_C"/>
</dbReference>
<evidence type="ECO:0000256" key="3">
    <source>
        <dbReference type="ARBA" id="ARBA00022553"/>
    </source>
</evidence>
<evidence type="ECO:0000313" key="11">
    <source>
        <dbReference type="EMBL" id="PPE74894.1"/>
    </source>
</evidence>
<protein>
    <recommendedName>
        <fullName evidence="2">histidine kinase</fullName>
        <ecNumber evidence="2">2.7.13.3</ecNumber>
    </recommendedName>
</protein>
<dbReference type="SUPFAM" id="SSF52172">
    <property type="entry name" value="CheY-like"/>
    <property type="match status" value="1"/>
</dbReference>
<dbReference type="Gene3D" id="3.40.50.2300">
    <property type="match status" value="1"/>
</dbReference>
<dbReference type="Gene3D" id="3.30.565.10">
    <property type="entry name" value="Histidine kinase-like ATPase, C-terminal domain"/>
    <property type="match status" value="1"/>
</dbReference>
<comment type="caution">
    <text evidence="11">The sequence shown here is derived from an EMBL/GenBank/DDBJ whole genome shotgun (WGS) entry which is preliminary data.</text>
</comment>
<dbReference type="InterPro" id="IPR001789">
    <property type="entry name" value="Sig_transdc_resp-reg_receiver"/>
</dbReference>
<keyword evidence="8" id="KW-1133">Transmembrane helix</keyword>
<dbReference type="CDD" id="cd00082">
    <property type="entry name" value="HisKA"/>
    <property type="match status" value="1"/>
</dbReference>
<dbReference type="PROSITE" id="PS50110">
    <property type="entry name" value="RESPONSE_REGULATORY"/>
    <property type="match status" value="1"/>
</dbReference>
<dbReference type="Pfam" id="PF05227">
    <property type="entry name" value="CHASE3"/>
    <property type="match status" value="1"/>
</dbReference>
<dbReference type="InterPro" id="IPR036890">
    <property type="entry name" value="HATPase_C_sf"/>
</dbReference>
<evidence type="ECO:0000259" key="9">
    <source>
        <dbReference type="PROSITE" id="PS50109"/>
    </source>
</evidence>
<evidence type="ECO:0000256" key="7">
    <source>
        <dbReference type="PROSITE-ProRule" id="PRU00169"/>
    </source>
</evidence>
<evidence type="ECO:0000256" key="4">
    <source>
        <dbReference type="ARBA" id="ARBA00022679"/>
    </source>
</evidence>
<sequence length="714" mass="79043">MDAYSTAEKVESPGRQRMLLVWLGLGFLWLLVLALVLSGTRLAYYSKSRFSEKLERVQRLQEAFKETSVLMGLVVELESGQRDWLLRQDQAALKRYREAETQLPHQLGRLDEMLRGRAEFSPEMQRLARLAQDEHQALSGLQGLADSEGSDEALQRSRSLPEIPAMDATRTAVVNLQMHLVEVATREQDLLNDVITRRNIAIYLTILLGAVGALGALFLLRRYYVILHGEERLRARMLESQRESLRKSSFLATMSHEIRTPMNAILGFSQLLLDRTGDSVSRRYVEAITVSGRSLLALIDDILDLSKVEAGKVEIRALPTSLREVADGVVAVFSQQAADKRLQLSASVDAAVPESVLVDVARLRQMLFNLVGNAVKYTDRGSIALRITARPNPEESQLLSCVFEVQDTGVGIAQAELQRIFEPFVQAEAGRAAPREGSGLGLAITRQLAQYMGGSLEVESAPGKGSTFRILLPRIAAAGAPPPEEPASGELREEGFRILVVDDVELNRDLIQAMLKDSPHDLLFAADGPSALALVREQSPQLILLDLLMPGMDGFETLRRLRAEPLLVPPRVIAVTATSLRGEQAELRKQFDGYVAKPFTRDSLVAEIRRVMALGTRDVPEEAVSLPEAVRQRLERLLVRDWPAVCAAPAMRDVKNFAQALDEVALAAGRTELRDYARELNDAAFAFDALRVEALLEEFPQRGGALLAKAKENR</sequence>
<dbReference type="InterPro" id="IPR003594">
    <property type="entry name" value="HATPase_dom"/>
</dbReference>
<dbReference type="Pfam" id="PF00512">
    <property type="entry name" value="HisKA"/>
    <property type="match status" value="1"/>
</dbReference>
<dbReference type="InterPro" id="IPR003661">
    <property type="entry name" value="HisK_dim/P_dom"/>
</dbReference>
<dbReference type="EMBL" id="PSNW01000002">
    <property type="protein sequence ID" value="PPE74894.1"/>
    <property type="molecule type" value="Genomic_DNA"/>
</dbReference>
<evidence type="ECO:0000313" key="12">
    <source>
        <dbReference type="Proteomes" id="UP000238220"/>
    </source>
</evidence>
<dbReference type="InterPro" id="IPR011006">
    <property type="entry name" value="CheY-like_superfamily"/>
</dbReference>
<dbReference type="PRINTS" id="PR00344">
    <property type="entry name" value="BCTRLSENSOR"/>
</dbReference>
<name>A0A2S5TIT2_9GAMM</name>
<keyword evidence="6" id="KW-0902">Two-component regulatory system</keyword>
<dbReference type="EC" id="2.7.13.3" evidence="2"/>
<dbReference type="InterPro" id="IPR036097">
    <property type="entry name" value="HisK_dim/P_sf"/>
</dbReference>
<dbReference type="InterPro" id="IPR007891">
    <property type="entry name" value="CHASE3"/>
</dbReference>
<feature type="domain" description="Histidine kinase" evidence="9">
    <location>
        <begin position="253"/>
        <end position="476"/>
    </location>
</feature>
<dbReference type="CDD" id="cd16922">
    <property type="entry name" value="HATPase_EvgS-ArcB-TorS-like"/>
    <property type="match status" value="1"/>
</dbReference>
<keyword evidence="4" id="KW-0808">Transferase</keyword>
<dbReference type="SUPFAM" id="SSF55874">
    <property type="entry name" value="ATPase domain of HSP90 chaperone/DNA topoisomerase II/histidine kinase"/>
    <property type="match status" value="1"/>
</dbReference>
<accession>A0A2S5TIT2</accession>
<comment type="catalytic activity">
    <reaction evidence="1">
        <text>ATP + protein L-histidine = ADP + protein N-phospho-L-histidine.</text>
        <dbReference type="EC" id="2.7.13.3"/>
    </reaction>
</comment>
<dbReference type="Gene3D" id="1.10.287.130">
    <property type="match status" value="1"/>
</dbReference>
<dbReference type="SMART" id="SM00387">
    <property type="entry name" value="HATPase_c"/>
    <property type="match status" value="1"/>
</dbReference>
<dbReference type="InterPro" id="IPR005467">
    <property type="entry name" value="His_kinase_dom"/>
</dbReference>
<evidence type="ECO:0000256" key="1">
    <source>
        <dbReference type="ARBA" id="ARBA00000085"/>
    </source>
</evidence>
<feature type="transmembrane region" description="Helical" evidence="8">
    <location>
        <begin position="200"/>
        <end position="220"/>
    </location>
</feature>
<dbReference type="GO" id="GO:0000155">
    <property type="term" value="F:phosphorelay sensor kinase activity"/>
    <property type="evidence" value="ECO:0007669"/>
    <property type="project" value="InterPro"/>
</dbReference>
<dbReference type="Pfam" id="PF02518">
    <property type="entry name" value="HATPase_c"/>
    <property type="match status" value="1"/>
</dbReference>
<feature type="domain" description="Response regulatory" evidence="10">
    <location>
        <begin position="497"/>
        <end position="612"/>
    </location>
</feature>
<feature type="modified residue" description="4-aspartylphosphate" evidence="7">
    <location>
        <position position="546"/>
    </location>
</feature>